<comment type="caution">
    <text evidence="2">The sequence shown here is derived from an EMBL/GenBank/DDBJ whole genome shotgun (WGS) entry which is preliminary data.</text>
</comment>
<evidence type="ECO:0000313" key="3">
    <source>
        <dbReference type="Proteomes" id="UP000483820"/>
    </source>
</evidence>
<proteinExistence type="predicted"/>
<reference evidence="2 3" key="1">
    <citation type="submission" date="2019-12" db="EMBL/GenBank/DDBJ databases">
        <title>Chromosome-level assembly of the Caenorhabditis remanei genome.</title>
        <authorList>
            <person name="Teterina A.A."/>
            <person name="Willis J.H."/>
            <person name="Phillips P.C."/>
        </authorList>
    </citation>
    <scope>NUCLEOTIDE SEQUENCE [LARGE SCALE GENOMIC DNA]</scope>
    <source>
        <strain evidence="2 3">PX506</strain>
        <tissue evidence="2">Whole organism</tissue>
    </source>
</reference>
<dbReference type="KEGG" id="crq:GCK72_024570"/>
<evidence type="ECO:0000256" key="1">
    <source>
        <dbReference type="SAM" id="MobiDB-lite"/>
    </source>
</evidence>
<protein>
    <submittedName>
        <fullName evidence="2">Uncharacterized protein</fullName>
    </submittedName>
</protein>
<evidence type="ECO:0000313" key="2">
    <source>
        <dbReference type="EMBL" id="KAF1748103.1"/>
    </source>
</evidence>
<gene>
    <name evidence="2" type="ORF">GCK72_024570</name>
</gene>
<feature type="compositionally biased region" description="Basic and acidic residues" evidence="1">
    <location>
        <begin position="25"/>
        <end position="34"/>
    </location>
</feature>
<sequence length="215" mass="25178">MDSKNDETPPDSTIIDVNLFNLAPENDKIKERPPNPETTADEAPMSFTMFDVCQELEKLKKEINSKKVGKPIPTKGPGLKKYQLSDRTKHQKINVKSSDSLSGHVSSLNPWSYYNRELKFIIFSKKMKSISDEEVIEKAREEIGIRIAYHKERCDENEDRMHVHFRHKLIELKSEIDRYKATVLLFVLHNRKQDEIEALERKMFPFPTKVLMEME</sequence>
<dbReference type="EMBL" id="WUAV01000006">
    <property type="protein sequence ID" value="KAF1748103.1"/>
    <property type="molecule type" value="Genomic_DNA"/>
</dbReference>
<name>A0A6A5FZW5_CAERE</name>
<organism evidence="2 3">
    <name type="scientific">Caenorhabditis remanei</name>
    <name type="common">Caenorhabditis vulgaris</name>
    <dbReference type="NCBI Taxonomy" id="31234"/>
    <lineage>
        <taxon>Eukaryota</taxon>
        <taxon>Metazoa</taxon>
        <taxon>Ecdysozoa</taxon>
        <taxon>Nematoda</taxon>
        <taxon>Chromadorea</taxon>
        <taxon>Rhabditida</taxon>
        <taxon>Rhabditina</taxon>
        <taxon>Rhabditomorpha</taxon>
        <taxon>Rhabditoidea</taxon>
        <taxon>Rhabditidae</taxon>
        <taxon>Peloderinae</taxon>
        <taxon>Caenorhabditis</taxon>
    </lineage>
</organism>
<dbReference type="CTD" id="9824441"/>
<accession>A0A6A5FZW5</accession>
<dbReference type="Proteomes" id="UP000483820">
    <property type="component" value="Chromosome X"/>
</dbReference>
<feature type="region of interest" description="Disordered" evidence="1">
    <location>
        <begin position="1"/>
        <end position="44"/>
    </location>
</feature>
<dbReference type="AlphaFoldDB" id="A0A6A5FZW5"/>
<dbReference type="GeneID" id="9824441"/>
<dbReference type="RefSeq" id="XP_003118056.2">
    <property type="nucleotide sequence ID" value="XM_003118008.2"/>
</dbReference>
<feature type="region of interest" description="Disordered" evidence="1">
    <location>
        <begin position="67"/>
        <end position="87"/>
    </location>
</feature>